<keyword evidence="1" id="KW-0732">Signal</keyword>
<name>A0A023GA64_AMBTT</name>
<reference evidence="2" key="1">
    <citation type="submission" date="2014-03" db="EMBL/GenBank/DDBJ databases">
        <title>The sialotranscriptome of Amblyomma triste, Amblyomma parvum and Amblyomma cajennense ticks, uncovered by 454-based RNA-seq.</title>
        <authorList>
            <person name="Garcia G.R."/>
            <person name="Gardinassi L.G."/>
            <person name="Ribeiro J.M."/>
            <person name="Anatriello E."/>
            <person name="Ferreira B.R."/>
            <person name="Moreira H.N."/>
            <person name="Mafra C."/>
            <person name="Olegario M.M."/>
            <person name="Szabo P.J."/>
            <person name="Miranda-Santos I.K."/>
            <person name="Maruyama S.R."/>
        </authorList>
    </citation>
    <scope>NUCLEOTIDE SEQUENCE</scope>
    <source>
        <strain evidence="2">Mato Grasso do Sul</strain>
        <tissue evidence="2">Salivary glands</tissue>
    </source>
</reference>
<protein>
    <submittedName>
        <fullName evidence="2">Putative secreted salivary gland peptide ixodes scapularis secreted salivary gland peptide</fullName>
    </submittedName>
</protein>
<dbReference type="PANTHER" id="PTHR33964:SF1">
    <property type="entry name" value="RE45066P"/>
    <property type="match status" value="1"/>
</dbReference>
<accession>A0A023GA64</accession>
<proteinExistence type="evidence at transcript level"/>
<evidence type="ECO:0000313" key="2">
    <source>
        <dbReference type="EMBL" id="JAC31131.1"/>
    </source>
</evidence>
<evidence type="ECO:0000256" key="1">
    <source>
        <dbReference type="SAM" id="SignalP"/>
    </source>
</evidence>
<dbReference type="AlphaFoldDB" id="A0A023GA64"/>
<organism evidence="2">
    <name type="scientific">Amblyomma triste</name>
    <name type="common">Neotropical tick</name>
    <dbReference type="NCBI Taxonomy" id="251400"/>
    <lineage>
        <taxon>Eukaryota</taxon>
        <taxon>Metazoa</taxon>
        <taxon>Ecdysozoa</taxon>
        <taxon>Arthropoda</taxon>
        <taxon>Chelicerata</taxon>
        <taxon>Arachnida</taxon>
        <taxon>Acari</taxon>
        <taxon>Parasitiformes</taxon>
        <taxon>Ixodida</taxon>
        <taxon>Ixodoidea</taxon>
        <taxon>Ixodidae</taxon>
        <taxon>Amblyomminae</taxon>
        <taxon>Amblyomma</taxon>
    </lineage>
</organism>
<sequence>MNRAIAILCFGLACAAGGVSGSAIYKDVKGCSSAEAEKCGYDFVPFFLQPKLADDAKGLATQCTLFKGQLKCGENFAVKCLDGLPKGVILLMLRAAVDEYDTFCNTTHPKNKEYLDSIKCINQAGPGIQKCMSDMFVALHRASKAPDRQQIPYSCCYYHDFVECAEGALSSKCKLPAAKKFFNDIIEHVFGEVLNLACSKYKKGTGACEALPVLPTKDDSKARDKGFIDPLAVIASKLG</sequence>
<feature type="chain" id="PRO_5001520900" evidence="1">
    <location>
        <begin position="22"/>
        <end position="239"/>
    </location>
</feature>
<feature type="signal peptide" evidence="1">
    <location>
        <begin position="1"/>
        <end position="21"/>
    </location>
</feature>
<dbReference type="PANTHER" id="PTHR33964">
    <property type="entry name" value="RE45066P-RELATED"/>
    <property type="match status" value="1"/>
</dbReference>
<dbReference type="EMBL" id="GBBM01004287">
    <property type="protein sequence ID" value="JAC31131.1"/>
    <property type="molecule type" value="mRNA"/>
</dbReference>